<accession>A0A381NF11</accession>
<proteinExistence type="predicted"/>
<dbReference type="EMBL" id="UINC01000318">
    <property type="protein sequence ID" value="SUZ53180.1"/>
    <property type="molecule type" value="Genomic_DNA"/>
</dbReference>
<organism evidence="1">
    <name type="scientific">marine metagenome</name>
    <dbReference type="NCBI Taxonomy" id="408172"/>
    <lineage>
        <taxon>unclassified sequences</taxon>
        <taxon>metagenomes</taxon>
        <taxon>ecological metagenomes</taxon>
    </lineage>
</organism>
<name>A0A381NF11_9ZZZZ</name>
<gene>
    <name evidence="1" type="ORF">METZ01_LOCUS6034</name>
</gene>
<reference evidence="1" key="1">
    <citation type="submission" date="2018-05" db="EMBL/GenBank/DDBJ databases">
        <authorList>
            <person name="Lanie J.A."/>
            <person name="Ng W.-L."/>
            <person name="Kazmierczak K.M."/>
            <person name="Andrzejewski T.M."/>
            <person name="Davidsen T.M."/>
            <person name="Wayne K.J."/>
            <person name="Tettelin H."/>
            <person name="Glass J.I."/>
            <person name="Rusch D."/>
            <person name="Podicherti R."/>
            <person name="Tsui H.-C.T."/>
            <person name="Winkler M.E."/>
        </authorList>
    </citation>
    <scope>NUCLEOTIDE SEQUENCE</scope>
</reference>
<protein>
    <submittedName>
        <fullName evidence="1">Uncharacterized protein</fullName>
    </submittedName>
</protein>
<sequence length="205" mass="22715">MTNALIEIRRVPLPGKEFILAEGVKKSLEATGKSGIVTATSASSHLQTRDVTTAITGLTLSEITEVETAVSNSPEGQARLMALEELCSKVTYQVLVILAASENISLDKAQYINRRYMKAKRGQSQLLIEALLQWRDKFEKKPMVTRPLASDLDIVRLTTPIETLEELAETISTINTNPDHKKNRDAVSDLTVSGFQTNNRIIHRI</sequence>
<evidence type="ECO:0000313" key="1">
    <source>
        <dbReference type="EMBL" id="SUZ53180.1"/>
    </source>
</evidence>
<dbReference type="AlphaFoldDB" id="A0A381NF11"/>